<keyword evidence="6" id="KW-0418">Kinase</keyword>
<evidence type="ECO:0000313" key="12">
    <source>
        <dbReference type="EMBL" id="KAK8893821.1"/>
    </source>
</evidence>
<keyword evidence="5" id="KW-0547">Nucleotide-binding</keyword>
<keyword evidence="13" id="KW-1185">Reference proteome</keyword>
<evidence type="ECO:0000256" key="1">
    <source>
        <dbReference type="ARBA" id="ARBA00004340"/>
    </source>
</evidence>
<dbReference type="CDD" id="cd23767">
    <property type="entry name" value="IQCD"/>
    <property type="match status" value="1"/>
</dbReference>
<organism evidence="12 13">
    <name type="scientific">Tritrichomonas musculus</name>
    <dbReference type="NCBI Taxonomy" id="1915356"/>
    <lineage>
        <taxon>Eukaryota</taxon>
        <taxon>Metamonada</taxon>
        <taxon>Parabasalia</taxon>
        <taxon>Tritrichomonadida</taxon>
        <taxon>Tritrichomonadidae</taxon>
        <taxon>Tritrichomonas</taxon>
    </lineage>
</organism>
<evidence type="ECO:0000256" key="2">
    <source>
        <dbReference type="ARBA" id="ARBA00012513"/>
    </source>
</evidence>
<feature type="compositionally biased region" description="Basic and acidic residues" evidence="10">
    <location>
        <begin position="1"/>
        <end position="17"/>
    </location>
</feature>
<evidence type="ECO:0000313" key="13">
    <source>
        <dbReference type="Proteomes" id="UP001470230"/>
    </source>
</evidence>
<dbReference type="Gene3D" id="1.10.510.10">
    <property type="entry name" value="Transferase(Phosphotransferase) domain 1"/>
    <property type="match status" value="1"/>
</dbReference>
<evidence type="ECO:0000256" key="6">
    <source>
        <dbReference type="ARBA" id="ARBA00022777"/>
    </source>
</evidence>
<feature type="compositionally biased region" description="Basic residues" evidence="10">
    <location>
        <begin position="124"/>
        <end position="134"/>
    </location>
</feature>
<evidence type="ECO:0000256" key="9">
    <source>
        <dbReference type="ARBA" id="ARBA00048679"/>
    </source>
</evidence>
<evidence type="ECO:0000259" key="11">
    <source>
        <dbReference type="PROSITE" id="PS50011"/>
    </source>
</evidence>
<keyword evidence="3" id="KW-0723">Serine/threonine-protein kinase</keyword>
<evidence type="ECO:0000256" key="10">
    <source>
        <dbReference type="SAM" id="MobiDB-lite"/>
    </source>
</evidence>
<dbReference type="Proteomes" id="UP001470230">
    <property type="component" value="Unassembled WGS sequence"/>
</dbReference>
<dbReference type="PROSITE" id="PS50011">
    <property type="entry name" value="PROTEIN_KINASE_DOM"/>
    <property type="match status" value="1"/>
</dbReference>
<dbReference type="PROSITE" id="PS50096">
    <property type="entry name" value="IQ"/>
    <property type="match status" value="2"/>
</dbReference>
<feature type="region of interest" description="Disordered" evidence="10">
    <location>
        <begin position="2053"/>
        <end position="2076"/>
    </location>
</feature>
<dbReference type="EMBL" id="JAPFFF010000003">
    <property type="protein sequence ID" value="KAK8893821.1"/>
    <property type="molecule type" value="Genomic_DNA"/>
</dbReference>
<dbReference type="Pfam" id="PF00069">
    <property type="entry name" value="Pkinase"/>
    <property type="match status" value="1"/>
</dbReference>
<evidence type="ECO:0000256" key="4">
    <source>
        <dbReference type="ARBA" id="ARBA00022679"/>
    </source>
</evidence>
<feature type="domain" description="Protein kinase" evidence="11">
    <location>
        <begin position="846"/>
        <end position="1254"/>
    </location>
</feature>
<sequence>MKRKHFREEKSREKDSNETGFTESGQAQDRLEYIAAKKFQSLYRGYIYRLHCSSLEKQNTAARKIQKTWRKYLIKRRLQNLREIIALVKISRLFKDYKRRMVIKRELQQLQTFEPILSFYPSKSKKPIPPKRRPINWSKKSELGRPIKYERKGKKGKGSRSDSIPKPMQAKKRTTGYKSGGSGPPRKRSILVELPPPWHNKDARRISQSQQDELIYNQKNNIQWVKNEIMPLLFKKYNGQLDYRDELIEKNEKFRTRMVIKSFIASILRSPTYLSEITPQSITFLRETGLYVLASTTSVIYLRTISCTEDQIFKKDDFEIDSPLFDVAIFPRSGFVYGLDHKWCIRLINSGMTVLKKQLNPEVTIPCTKHYLCFDRFGILWVNLIPQKGDFLGLDPLTLQITIKVNLENIVPTYRFMRQNLRLIALSMKDPVGFAGVFEGMTDVILFTPNFSKARHLRHPNMKNFPCIRKSANKFFVWSSDRVIYVYEMGNSIDQILLQGSFRVENNPIDVCASTEPGLIYVSQDDCTLRAYLGEKAEYELRLPKSKMTRLEQTFADSMLGPPMHTKSRPSFLLMAMHRFSAVPIHIDSWSMSSRLAVVVATFGSGSIQSMWFYNNSQQVSCDEFDRFKDGDTINSQITIVSEYKSEESKIMKKRSDFIELFNFMAKFDVAANKGQLQNIFLPRPPSFSLTKLVSGYYLKTFFPFLPETQTNQLSSYEAYHYLKRSGILPDNLSEFSDFLTRLTPSSIHRTLLQETSYNIKIPVITTGLYNAVSSHIFTDQEVLKIIDSINPLTKLKKILAVFTISAISDQQKPANNDAAKQITTPRRWMNLYEKNELNRRLSSLILLEDLVKHELMGRVQKNIDDAFNKNMYDRMVPLPSIDIHQHVNLNEIKNLTFSDKPNRNPLLDHRMHQSIYHSWSKSTLFSRDRNLGVDLRAIHVPGSLFLHSAVQQHFEMVKKVSISSKKITSEIYAVADLIDYTTRIVITEDSRDLPLSHYLNIHSFLGANSRLILAARSILSRILPLLYQLHKSGVILKTLIPDNILLNAQNGTVAIGNVFDCQQLATSTSKAIYLPLPEKLAHYSNPFLPPEYFYEPPRKWTPAFDVWQFGILLLYLITGFLPTSYGTELMRHLDEDQKIKSRRVVMSDSAQLTDPPLYPQINFFYDWLKGCTVLVQGDRKSWVSDSGECYITTDRDVPASILELDHYHLLPYKNNKLKYDESRLFLEIIASCLQIDPEKRPTVEHLLRTIPFNQANQIGDILDQYMRQPDSNLFVREFFAPTLDNLTDETFPFALGIISALVFHDEMADEDAAYSFPLDTRAAERVTTSLFEVKFMDRLVTYVLKRIEKKITYNDVNPSVVFKDEAFNSFLHLLERFVAAVENGQGSLLNHVDEVVLTLLALYAGNSRLRYSSEYFNENSNEALNLASTGSAAVFVFTHTHMKQIVSYALQQSSYILNTLKRTTEHNDSYFNQFLSFGEKVFTFANAMVHSIEKQRANAIYVLLNYWGNGQSTHITRLFIDFRVPQMAIHCFLNSAARIEASHFINECFNAIKLKSFEPTYILLQKVVCQATVYLFCGLIIRSNFKEEMKIECTNLIRAIIFGDNAAAVVQLVIADVFWTLAENGKLPEMFNLLIEAIYFSSEFVIQLIFSSNSLRKILKQCDIDLSPNFDFSVLNNSNLSIEQTLEVSKRLSATLFIRQSSLPLEITKEEPPIDLAVSFLINSINLALEESEIVSNSLDEKVIKSTRFDLKGTTYLKAKTTAKKTDFGEVRELISELCDNLLHLFRCICFYCREPTSKYPKTLIDFVLTMICSPVPICQSMPHPAYLVHHCIQQMALHCLIDLPETSPVRIAMMAMQEVYPKVMLRDIMFVMHCVDKDVVEMQLITRYPLERQIRMRMFQTIMLDRQSTNLTPILRFIVNEMLHNGVQFTGSTVLSKSYLYPIRSEAINMILFLFSVKEKNESTVKRLVDELIISNFVEEEKKLTDITNDQQMNSSSIIFLRTITQCTSFFDEKILKPAKQLLENLCMRYTREWTNVSALNGSDEAAVMSASNASATNSSKKSKNSSSQKEIVPSVKKNKGLFNSVKRQSQGQQMLHNQLHKQMLASASQKTPISFSSKNLLAQTTPRKGISSLNGKNINVTKSQTVRSSLGTARKEKGKA</sequence>
<dbReference type="InterPro" id="IPR051138">
    <property type="entry name" value="PIM_Ser/Thr_kinase"/>
</dbReference>
<accession>A0ABR2KSP4</accession>
<keyword evidence="7" id="KW-0067">ATP-binding</keyword>
<name>A0ABR2KSP4_9EUKA</name>
<keyword evidence="4" id="KW-0808">Transferase</keyword>
<evidence type="ECO:0000256" key="3">
    <source>
        <dbReference type="ARBA" id="ARBA00022527"/>
    </source>
</evidence>
<comment type="catalytic activity">
    <reaction evidence="9">
        <text>L-seryl-[protein] + ATP = O-phospho-L-seryl-[protein] + ADP + H(+)</text>
        <dbReference type="Rhea" id="RHEA:17989"/>
        <dbReference type="Rhea" id="RHEA-COMP:9863"/>
        <dbReference type="Rhea" id="RHEA-COMP:11604"/>
        <dbReference type="ChEBI" id="CHEBI:15378"/>
        <dbReference type="ChEBI" id="CHEBI:29999"/>
        <dbReference type="ChEBI" id="CHEBI:30616"/>
        <dbReference type="ChEBI" id="CHEBI:83421"/>
        <dbReference type="ChEBI" id="CHEBI:456216"/>
        <dbReference type="EC" id="2.7.11.1"/>
    </reaction>
</comment>
<reference evidence="12 13" key="1">
    <citation type="submission" date="2024-04" db="EMBL/GenBank/DDBJ databases">
        <title>Tritrichomonas musculus Genome.</title>
        <authorList>
            <person name="Alves-Ferreira E."/>
            <person name="Grigg M."/>
            <person name="Lorenzi H."/>
            <person name="Galac M."/>
        </authorList>
    </citation>
    <scope>NUCLEOTIDE SEQUENCE [LARGE SCALE GENOMIC DNA]</scope>
    <source>
        <strain evidence="12 13">EAF2021</strain>
    </source>
</reference>
<proteinExistence type="predicted"/>
<feature type="region of interest" description="Disordered" evidence="10">
    <location>
        <begin position="124"/>
        <end position="192"/>
    </location>
</feature>
<dbReference type="EC" id="2.7.11.1" evidence="2"/>
<dbReference type="SUPFAM" id="SSF56112">
    <property type="entry name" value="Protein kinase-like (PK-like)"/>
    <property type="match status" value="1"/>
</dbReference>
<comment type="catalytic activity">
    <reaction evidence="8">
        <text>L-threonyl-[protein] + ATP = O-phospho-L-threonyl-[protein] + ADP + H(+)</text>
        <dbReference type="Rhea" id="RHEA:46608"/>
        <dbReference type="Rhea" id="RHEA-COMP:11060"/>
        <dbReference type="Rhea" id="RHEA-COMP:11605"/>
        <dbReference type="ChEBI" id="CHEBI:15378"/>
        <dbReference type="ChEBI" id="CHEBI:30013"/>
        <dbReference type="ChEBI" id="CHEBI:30616"/>
        <dbReference type="ChEBI" id="CHEBI:61977"/>
        <dbReference type="ChEBI" id="CHEBI:456216"/>
        <dbReference type="EC" id="2.7.11.1"/>
    </reaction>
</comment>
<evidence type="ECO:0000256" key="8">
    <source>
        <dbReference type="ARBA" id="ARBA00047899"/>
    </source>
</evidence>
<dbReference type="SMART" id="SM00220">
    <property type="entry name" value="S_TKc"/>
    <property type="match status" value="1"/>
</dbReference>
<gene>
    <name evidence="12" type="ORF">M9Y10_022250</name>
</gene>
<dbReference type="Gene3D" id="4.10.270.10">
    <property type="entry name" value="Myosin, subunit A"/>
    <property type="match status" value="1"/>
</dbReference>
<comment type="subcellular location">
    <subcellularLocation>
        <location evidence="1">Host cell</location>
    </subcellularLocation>
</comment>
<comment type="caution">
    <text evidence="12">The sequence shown here is derived from an EMBL/GenBank/DDBJ whole genome shotgun (WGS) entry which is preliminary data.</text>
</comment>
<feature type="compositionally biased region" description="Low complexity" evidence="10">
    <location>
        <begin position="2053"/>
        <end position="2070"/>
    </location>
</feature>
<feature type="compositionally biased region" description="Basic and acidic residues" evidence="10">
    <location>
        <begin position="139"/>
        <end position="150"/>
    </location>
</feature>
<protein>
    <recommendedName>
        <fullName evidence="2">non-specific serine/threonine protein kinase</fullName>
        <ecNumber evidence="2">2.7.11.1</ecNumber>
    </recommendedName>
</protein>
<dbReference type="PANTHER" id="PTHR22984">
    <property type="entry name" value="SERINE/THREONINE-PROTEIN KINASE PIM"/>
    <property type="match status" value="1"/>
</dbReference>
<evidence type="ECO:0000256" key="5">
    <source>
        <dbReference type="ARBA" id="ARBA00022741"/>
    </source>
</evidence>
<dbReference type="PANTHER" id="PTHR22984:SF25">
    <property type="entry name" value="PROTEIN KINASE DOMAIN-CONTAINING PROTEIN"/>
    <property type="match status" value="1"/>
</dbReference>
<dbReference type="InterPro" id="IPR011009">
    <property type="entry name" value="Kinase-like_dom_sf"/>
</dbReference>
<dbReference type="InterPro" id="IPR000719">
    <property type="entry name" value="Prot_kinase_dom"/>
</dbReference>
<evidence type="ECO:0000256" key="7">
    <source>
        <dbReference type="ARBA" id="ARBA00022840"/>
    </source>
</evidence>
<feature type="region of interest" description="Disordered" evidence="10">
    <location>
        <begin position="1"/>
        <end position="23"/>
    </location>
</feature>